<dbReference type="InterPro" id="IPR036890">
    <property type="entry name" value="HATPase_C_sf"/>
</dbReference>
<evidence type="ECO:0000313" key="4">
    <source>
        <dbReference type="Proteomes" id="UP000483839"/>
    </source>
</evidence>
<proteinExistence type="predicted"/>
<dbReference type="AlphaFoldDB" id="A0A6L6G7E9"/>
<dbReference type="SUPFAM" id="SSF55874">
    <property type="entry name" value="ATPase domain of HSP90 chaperone/DNA topoisomerase II/histidine kinase"/>
    <property type="match status" value="1"/>
</dbReference>
<keyword evidence="1" id="KW-0812">Transmembrane</keyword>
<comment type="caution">
    <text evidence="3">The sequence shown here is derived from an EMBL/GenBank/DDBJ whole genome shotgun (WGS) entry which is preliminary data.</text>
</comment>
<keyword evidence="1" id="KW-1133">Transmembrane helix</keyword>
<dbReference type="GO" id="GO:0042802">
    <property type="term" value="F:identical protein binding"/>
    <property type="evidence" value="ECO:0007669"/>
    <property type="project" value="TreeGrafter"/>
</dbReference>
<dbReference type="EMBL" id="WLXI01000018">
    <property type="protein sequence ID" value="MTD01138.1"/>
    <property type="molecule type" value="Genomic_DNA"/>
</dbReference>
<keyword evidence="1" id="KW-0472">Membrane</keyword>
<feature type="transmembrane region" description="Helical" evidence="1">
    <location>
        <begin position="20"/>
        <end position="39"/>
    </location>
</feature>
<evidence type="ECO:0000259" key="2">
    <source>
        <dbReference type="Pfam" id="PF14501"/>
    </source>
</evidence>
<dbReference type="Proteomes" id="UP000483839">
    <property type="component" value="Unassembled WGS sequence"/>
</dbReference>
<dbReference type="Gene3D" id="3.30.565.10">
    <property type="entry name" value="Histidine kinase-like ATPase, C-terminal domain"/>
    <property type="match status" value="1"/>
</dbReference>
<organism evidence="3 4">
    <name type="scientific">Streptococcus uberis</name>
    <dbReference type="NCBI Taxonomy" id="1349"/>
    <lineage>
        <taxon>Bacteria</taxon>
        <taxon>Bacillati</taxon>
        <taxon>Bacillota</taxon>
        <taxon>Bacilli</taxon>
        <taxon>Lactobacillales</taxon>
        <taxon>Streptococcaceae</taxon>
        <taxon>Streptococcus</taxon>
    </lineage>
</organism>
<sequence>MMGFSDPFLSYQKEIIIPSAYKILFSVFTIFLVFLLSYFNHKSTHYLEEKISNEQAAYINNLENYGQNLEKLYRNVKHFQLDYLERLDQIGHSIERGNVREIQTVYQKSVNHSSEFWDKNHYSISKLGKIKMSSVKSLLSAKIIEAEKLGIKVSLEVPDVIEDALILRYDLILILSIFCDNAIEAAIHSSEKIIEIACFLSDKNTLFIVSNSTLCEKVDIKEIYKDGITTKGTGRGFGLAHVSRILRKYTNITLKTRSQSHRFNQTLIITNQEVSQK</sequence>
<dbReference type="InterPro" id="IPR032834">
    <property type="entry name" value="NatK-like_C"/>
</dbReference>
<protein>
    <submittedName>
        <fullName evidence="3">GHKL domain-containing protein</fullName>
    </submittedName>
</protein>
<dbReference type="PANTHER" id="PTHR40448:SF1">
    <property type="entry name" value="TWO-COMPONENT SENSOR HISTIDINE KINASE"/>
    <property type="match status" value="1"/>
</dbReference>
<accession>A0A6L6G7E9</accession>
<reference evidence="3 4" key="1">
    <citation type="submission" date="2019-11" db="EMBL/GenBank/DDBJ databases">
        <title>Streptococcus uberis isolated from clinical mastitis cases on a southeastern Queensland dairy.</title>
        <authorList>
            <person name="Workentine M.L."/>
            <person name="Price R."/>
            <person name="Olchowy T."/>
        </authorList>
    </citation>
    <scope>NUCLEOTIDE SEQUENCE [LARGE SCALE GENOMIC DNA]</scope>
    <source>
        <strain evidence="3 4">OLC4459-A17</strain>
    </source>
</reference>
<gene>
    <name evidence="3" type="ORF">GKS16_02420</name>
</gene>
<feature type="domain" description="Sensor histidine kinase NatK-like C-terminal" evidence="2">
    <location>
        <begin position="169"/>
        <end position="269"/>
    </location>
</feature>
<evidence type="ECO:0000313" key="3">
    <source>
        <dbReference type="EMBL" id="MTD01138.1"/>
    </source>
</evidence>
<evidence type="ECO:0000256" key="1">
    <source>
        <dbReference type="SAM" id="Phobius"/>
    </source>
</evidence>
<name>A0A6L6G7E9_STRUB</name>
<dbReference type="PANTHER" id="PTHR40448">
    <property type="entry name" value="TWO-COMPONENT SENSOR HISTIDINE KINASE"/>
    <property type="match status" value="1"/>
</dbReference>
<dbReference type="Pfam" id="PF14501">
    <property type="entry name" value="HATPase_c_5"/>
    <property type="match status" value="1"/>
</dbReference>